<evidence type="ECO:0000256" key="1">
    <source>
        <dbReference type="ARBA" id="ARBA00022801"/>
    </source>
</evidence>
<dbReference type="AlphaFoldDB" id="A0A263BR84"/>
<dbReference type="InterPro" id="IPR008979">
    <property type="entry name" value="Galactose-bd-like_sf"/>
</dbReference>
<dbReference type="PANTHER" id="PTHR45228:SF9">
    <property type="entry name" value="3'3'-CGAMP-SPECIFIC PHOSPHODIESTERASE 2"/>
    <property type="match status" value="1"/>
</dbReference>
<dbReference type="SUPFAM" id="SSF49785">
    <property type="entry name" value="Galactose-binding domain-like"/>
    <property type="match status" value="1"/>
</dbReference>
<dbReference type="FunFam" id="1.10.3210.10:FF:000018">
    <property type="entry name" value="Two-component system response regulator"/>
    <property type="match status" value="1"/>
</dbReference>
<gene>
    <name evidence="4" type="ORF">CIB95_13290</name>
</gene>
<dbReference type="Proteomes" id="UP000217083">
    <property type="component" value="Unassembled WGS sequence"/>
</dbReference>
<feature type="transmembrane region" description="Helical" evidence="2">
    <location>
        <begin position="345"/>
        <end position="363"/>
    </location>
</feature>
<dbReference type="EMBL" id="NPIA01000008">
    <property type="protein sequence ID" value="OZM56078.1"/>
    <property type="molecule type" value="Genomic_DNA"/>
</dbReference>
<evidence type="ECO:0000259" key="3">
    <source>
        <dbReference type="PROSITE" id="PS51832"/>
    </source>
</evidence>
<proteinExistence type="predicted"/>
<dbReference type="GO" id="GO:0004112">
    <property type="term" value="F:cyclic-nucleotide phosphodiesterase activity"/>
    <property type="evidence" value="ECO:0007669"/>
    <property type="project" value="UniProtKB-ARBA"/>
</dbReference>
<comment type="caution">
    <text evidence="4">The sequence shown here is derived from an EMBL/GenBank/DDBJ whole genome shotgun (WGS) entry which is preliminary data.</text>
</comment>
<dbReference type="PROSITE" id="PS51832">
    <property type="entry name" value="HD_GYP"/>
    <property type="match status" value="1"/>
</dbReference>
<sequence length="606" mass="69400">MNMTRRIVLSGLLILMAIILTSCIEKPKTLTSENGQVDWHSNDQLVILNGEWKVYKNTLVSPDDHEGLQDQPFALRKVPSYWKKEKYGTYSLQVRIPDHKIGQPLALKLPRIYTSYEIWIDGNLKKESGKVAKLKDSAIPLGNPETIYFTPTNNDIDILIQVSNFHHRKTGISGLVIVGEINEVQKINKLGMIVTWFTLGALTVLALIQLLFYFHRRKNKIHLYLGLFCALIGFRALLKGNSDIFFIIEKLSWVTAVRLDYIIIFTSISLFSLYMSLYFPKSSKGKFNSITLFVSILSIGVIVFTEPIYFTNLIYIFYVLLFINTPYYLYLAVKGIQEKTEGAKVIGSMFLVLLGTVILDILYNSILVNTTVQTTSLGLIIFFTGQSYVETRRYVTALEQEEFLSEEIENTNREVIMTLGEITETRSKETGNHVRRVAEYSYLLGIKYGLSTDEAELLKVASPLHDIGKVAIPDEILNKPGKLTDEEFEIMKKHSLIGYQMLKYSDRKLIKVSATIAYTHHEKFNGEGYPRGLKGEEIPLFGRITAIADVFDALSNDRVYKKAWEIEDIITYFEQEKGKHFDPKLATIFLENIEEFIKINQIYRDK</sequence>
<dbReference type="PANTHER" id="PTHR45228">
    <property type="entry name" value="CYCLIC DI-GMP PHOSPHODIESTERASE TM_0186-RELATED"/>
    <property type="match status" value="1"/>
</dbReference>
<dbReference type="CDD" id="cd00077">
    <property type="entry name" value="HDc"/>
    <property type="match status" value="1"/>
</dbReference>
<dbReference type="PROSITE" id="PS51257">
    <property type="entry name" value="PROKAR_LIPOPROTEIN"/>
    <property type="match status" value="1"/>
</dbReference>
<dbReference type="Pfam" id="PF13487">
    <property type="entry name" value="HD_5"/>
    <property type="match status" value="1"/>
</dbReference>
<reference evidence="4 5" key="2">
    <citation type="submission" date="2017-09" db="EMBL/GenBank/DDBJ databases">
        <title>Bacillus patelloidae sp. nov., isolated from the intestinal tract of a marine limpet.</title>
        <authorList>
            <person name="Liu R."/>
            <person name="Dong C."/>
            <person name="Shao Z."/>
        </authorList>
    </citation>
    <scope>NUCLEOTIDE SEQUENCE [LARGE SCALE GENOMIC DNA]</scope>
    <source>
        <strain evidence="4 5">SA5d-4</strain>
    </source>
</reference>
<dbReference type="GO" id="GO:0009214">
    <property type="term" value="P:cyclic nucleotide catabolic process"/>
    <property type="evidence" value="ECO:0007669"/>
    <property type="project" value="UniProtKB-ARBA"/>
</dbReference>
<feature type="transmembrane region" description="Helical" evidence="2">
    <location>
        <begin position="221"/>
        <end position="238"/>
    </location>
</feature>
<dbReference type="Pfam" id="PF07695">
    <property type="entry name" value="7TMR-DISM_7TM"/>
    <property type="match status" value="1"/>
</dbReference>
<feature type="domain" description="HD-GYP" evidence="3">
    <location>
        <begin position="408"/>
        <end position="605"/>
    </location>
</feature>
<dbReference type="InterPro" id="IPR052020">
    <property type="entry name" value="Cyclic_di-GMP/3'3'-cGAMP_PDE"/>
</dbReference>
<reference evidence="5" key="1">
    <citation type="submission" date="2017-08" db="EMBL/GenBank/DDBJ databases">
        <authorList>
            <person name="Huang Z."/>
        </authorList>
    </citation>
    <scope>NUCLEOTIDE SEQUENCE [LARGE SCALE GENOMIC DNA]</scope>
    <source>
        <strain evidence="5">SA5d-4</strain>
    </source>
</reference>
<evidence type="ECO:0000256" key="2">
    <source>
        <dbReference type="SAM" id="Phobius"/>
    </source>
</evidence>
<feature type="transmembrane region" description="Helical" evidence="2">
    <location>
        <begin position="315"/>
        <end position="333"/>
    </location>
</feature>
<dbReference type="InterPro" id="IPR011623">
    <property type="entry name" value="7TMR_DISM_rcpt_extracell_dom1"/>
</dbReference>
<dbReference type="InterPro" id="IPR037522">
    <property type="entry name" value="HD_GYP_dom"/>
</dbReference>
<organism evidence="4 5">
    <name type="scientific">Lottiidibacillus patelloidae</name>
    <dbReference type="NCBI Taxonomy" id="2670334"/>
    <lineage>
        <taxon>Bacteria</taxon>
        <taxon>Bacillati</taxon>
        <taxon>Bacillota</taxon>
        <taxon>Bacilli</taxon>
        <taxon>Bacillales</taxon>
        <taxon>Bacillaceae</taxon>
        <taxon>Lottiidibacillus</taxon>
    </lineage>
</organism>
<keyword evidence="5" id="KW-1185">Reference proteome</keyword>
<accession>A0A263BR84</accession>
<keyword evidence="2" id="KW-1133">Transmembrane helix</keyword>
<dbReference type="InterPro" id="IPR003607">
    <property type="entry name" value="HD/PDEase_dom"/>
</dbReference>
<keyword evidence="1" id="KW-0378">Hydrolase</keyword>
<evidence type="ECO:0000313" key="4">
    <source>
        <dbReference type="EMBL" id="OZM56078.1"/>
    </source>
</evidence>
<feature type="transmembrane region" description="Helical" evidence="2">
    <location>
        <begin position="290"/>
        <end position="309"/>
    </location>
</feature>
<keyword evidence="2" id="KW-0812">Transmembrane</keyword>
<dbReference type="SMART" id="SM00471">
    <property type="entry name" value="HDc"/>
    <property type="match status" value="1"/>
</dbReference>
<name>A0A263BR84_9BACI</name>
<evidence type="ECO:0000313" key="5">
    <source>
        <dbReference type="Proteomes" id="UP000217083"/>
    </source>
</evidence>
<dbReference type="Gene3D" id="1.10.3210.10">
    <property type="entry name" value="Hypothetical protein af1432"/>
    <property type="match status" value="1"/>
</dbReference>
<dbReference type="SUPFAM" id="SSF109604">
    <property type="entry name" value="HD-domain/PDEase-like"/>
    <property type="match status" value="1"/>
</dbReference>
<keyword evidence="2" id="KW-0472">Membrane</keyword>
<feature type="transmembrane region" description="Helical" evidence="2">
    <location>
        <begin position="258"/>
        <end position="278"/>
    </location>
</feature>
<feature type="transmembrane region" description="Helical" evidence="2">
    <location>
        <begin position="190"/>
        <end position="214"/>
    </location>
</feature>
<protein>
    <recommendedName>
        <fullName evidence="3">HD-GYP domain-containing protein</fullName>
    </recommendedName>
</protein>